<feature type="region of interest" description="Disordered" evidence="1">
    <location>
        <begin position="269"/>
        <end position="310"/>
    </location>
</feature>
<feature type="transmembrane region" description="Helical" evidence="2">
    <location>
        <begin position="72"/>
        <end position="92"/>
    </location>
</feature>
<evidence type="ECO:0000313" key="4">
    <source>
        <dbReference type="EMBL" id="KAJ3488030.1"/>
    </source>
</evidence>
<comment type="caution">
    <text evidence="4">The sequence shown here is derived from an EMBL/GenBank/DDBJ whole genome shotgun (WGS) entry which is preliminary data.</text>
</comment>
<evidence type="ECO:0000259" key="3">
    <source>
        <dbReference type="Pfam" id="PF20151"/>
    </source>
</evidence>
<feature type="transmembrane region" description="Helical" evidence="2">
    <location>
        <begin position="145"/>
        <end position="167"/>
    </location>
</feature>
<accession>A0AAD5V7D1</accession>
<proteinExistence type="predicted"/>
<feature type="domain" description="DUF6533" evidence="3">
    <location>
        <begin position="8"/>
        <end position="44"/>
    </location>
</feature>
<feature type="transmembrane region" description="Helical" evidence="2">
    <location>
        <begin position="30"/>
        <end position="52"/>
    </location>
</feature>
<feature type="transmembrane region" description="Helical" evidence="2">
    <location>
        <begin position="99"/>
        <end position="117"/>
    </location>
</feature>
<keyword evidence="2" id="KW-0812">Transmembrane</keyword>
<keyword evidence="2" id="KW-1133">Transmembrane helix</keyword>
<dbReference type="Proteomes" id="UP001212997">
    <property type="component" value="Unassembled WGS sequence"/>
</dbReference>
<evidence type="ECO:0000256" key="1">
    <source>
        <dbReference type="SAM" id="MobiDB-lite"/>
    </source>
</evidence>
<dbReference type="EMBL" id="JANAWD010000076">
    <property type="protein sequence ID" value="KAJ3488030.1"/>
    <property type="molecule type" value="Genomic_DNA"/>
</dbReference>
<keyword evidence="2" id="KW-0472">Membrane</keyword>
<gene>
    <name evidence="4" type="ORF">NLI96_g3125</name>
</gene>
<name>A0AAD5V7D1_9APHY</name>
<organism evidence="4 5">
    <name type="scientific">Meripilus lineatus</name>
    <dbReference type="NCBI Taxonomy" id="2056292"/>
    <lineage>
        <taxon>Eukaryota</taxon>
        <taxon>Fungi</taxon>
        <taxon>Dikarya</taxon>
        <taxon>Basidiomycota</taxon>
        <taxon>Agaricomycotina</taxon>
        <taxon>Agaricomycetes</taxon>
        <taxon>Polyporales</taxon>
        <taxon>Meripilaceae</taxon>
        <taxon>Meripilus</taxon>
    </lineage>
</organism>
<dbReference type="AlphaFoldDB" id="A0AAD5V7D1"/>
<dbReference type="InterPro" id="IPR045340">
    <property type="entry name" value="DUF6533"/>
</dbReference>
<protein>
    <recommendedName>
        <fullName evidence="3">DUF6533 domain-containing protein</fullName>
    </recommendedName>
</protein>
<sequence>MHLTAGSIFYYDWMLTFDDELHHLWNAQTYFTLLLLANRYFTFFTFIPILVLEIVLRGNAAGCHIYSKYRSFQGLISGVIVCSILIVRTYALCNKSKKILAFLCVSFTLIFGVATWASPNGKKLQTNIGNGCQTLVPQAVGIRSAISWEALMAFDLIVFGLTLYRIIEEKRGSHVSLNELTRLMFRDGAVYLAIMALANSANVLTYYILTPGLKGATGSISAHISVVLVSRAMLNIRKQDASRGASEADEESSGPIVFTSIHQVTSGMEEGVVSTTADATPAPESDAFALRQPPGESYASKVLPVGPSPC</sequence>
<evidence type="ECO:0000313" key="5">
    <source>
        <dbReference type="Proteomes" id="UP001212997"/>
    </source>
</evidence>
<dbReference type="Pfam" id="PF20151">
    <property type="entry name" value="DUF6533"/>
    <property type="match status" value="1"/>
</dbReference>
<keyword evidence="5" id="KW-1185">Reference proteome</keyword>
<reference evidence="4" key="1">
    <citation type="submission" date="2022-07" db="EMBL/GenBank/DDBJ databases">
        <title>Genome Sequence of Physisporinus lineatus.</title>
        <authorList>
            <person name="Buettner E."/>
        </authorList>
    </citation>
    <scope>NUCLEOTIDE SEQUENCE</scope>
    <source>
        <strain evidence="4">VT162</strain>
    </source>
</reference>
<evidence type="ECO:0000256" key="2">
    <source>
        <dbReference type="SAM" id="Phobius"/>
    </source>
</evidence>
<feature type="transmembrane region" description="Helical" evidence="2">
    <location>
        <begin position="188"/>
        <end position="209"/>
    </location>
</feature>